<gene>
    <name evidence="1" type="ORF">Ae201684_000797</name>
</gene>
<comment type="caution">
    <text evidence="1">The sequence shown here is derived from an EMBL/GenBank/DDBJ whole genome shotgun (WGS) entry which is preliminary data.</text>
</comment>
<name>A0A6G0XV30_9STRA</name>
<dbReference type="Proteomes" id="UP000481153">
    <property type="component" value="Unassembled WGS sequence"/>
</dbReference>
<sequence length="683" mass="76448">MHQTAARVSRLPPGVLRRAASTVPWYRQEISTIVPVMEETSPTIDELRKLMDVPKGRTIVASEMNAQGRSSGTADYVPLAQRKLQDRVWTRLQRVLADVEGKGSNMATLSDAYTATFQALSRANMPYESLEALLRHMQSRHIPVSTGVHIAMLHQARGNSIVQVLRKLSAGRAASVLLDGATPELLPTDIQSLHYVAYDSFIKTLHTRYMESTTSVFPLSNYVDLYLAIVGALPPMDIKIMERTISTERLDKLAVASVRAPAMCGLCDAVLDRLDILRDEYAGRSATVPSIVFEAAIEGFAALQHELMNVPESTLNLLRKTPEVMSSPRVMAVRDIATALNEPLLQNRRILQEMKSSEPSKKDLALATSTASTFRAAMKKLAGYLRKKEALHLVARDALGAADAFVADIREMYEASGHVDPMPLQVALATQYFVAASRFDRRVSSAAFQDELVFRVFRTLDEVAATMDDTQEAQVLEILKYSYRTCVLLFRVSEAMMVLDMKETLFPHVARSIDDYNDLLMALCANRKTRFAQLLQILQRMHNQGLAPTPLTIHRLVTFRMHQLNDSRPSRKMNMNHAKEEAMRDLAVQWKIPVPPAKPHPLVLYTAEDDIGSIGDVVSFVIDWHNMTGVVPYGKTLKLVVDYCVEQQADATIVHELQRLLQWAAHVPLEPATRVYLEHLTIE</sequence>
<dbReference type="EMBL" id="VJMJ01000009">
    <property type="protein sequence ID" value="KAF0744309.1"/>
    <property type="molecule type" value="Genomic_DNA"/>
</dbReference>
<dbReference type="AlphaFoldDB" id="A0A6G0XV30"/>
<proteinExistence type="predicted"/>
<dbReference type="VEuPathDB" id="FungiDB:AeMF1_006157"/>
<accession>A0A6G0XV30</accession>
<evidence type="ECO:0008006" key="3">
    <source>
        <dbReference type="Google" id="ProtNLM"/>
    </source>
</evidence>
<evidence type="ECO:0000313" key="1">
    <source>
        <dbReference type="EMBL" id="KAF0744309.1"/>
    </source>
</evidence>
<organism evidence="1 2">
    <name type="scientific">Aphanomyces euteiches</name>
    <dbReference type="NCBI Taxonomy" id="100861"/>
    <lineage>
        <taxon>Eukaryota</taxon>
        <taxon>Sar</taxon>
        <taxon>Stramenopiles</taxon>
        <taxon>Oomycota</taxon>
        <taxon>Saprolegniomycetes</taxon>
        <taxon>Saprolegniales</taxon>
        <taxon>Verrucalvaceae</taxon>
        <taxon>Aphanomyces</taxon>
    </lineage>
</organism>
<keyword evidence="2" id="KW-1185">Reference proteome</keyword>
<protein>
    <recommendedName>
        <fullName evidence="3">Pentacotripeptide-repeat region of PRORP domain-containing protein</fullName>
    </recommendedName>
</protein>
<reference evidence="1 2" key="1">
    <citation type="submission" date="2019-07" db="EMBL/GenBank/DDBJ databases">
        <title>Genomics analysis of Aphanomyces spp. identifies a new class of oomycete effector associated with host adaptation.</title>
        <authorList>
            <person name="Gaulin E."/>
        </authorList>
    </citation>
    <scope>NUCLEOTIDE SEQUENCE [LARGE SCALE GENOMIC DNA]</scope>
    <source>
        <strain evidence="1 2">ATCC 201684</strain>
    </source>
</reference>
<evidence type="ECO:0000313" key="2">
    <source>
        <dbReference type="Proteomes" id="UP000481153"/>
    </source>
</evidence>